<keyword evidence="3" id="KW-1185">Reference proteome</keyword>
<dbReference type="EMBL" id="VCQV01000005">
    <property type="protein sequence ID" value="TWP37718.1"/>
    <property type="molecule type" value="Genomic_DNA"/>
</dbReference>
<evidence type="ECO:0008006" key="4">
    <source>
        <dbReference type="Google" id="ProtNLM"/>
    </source>
</evidence>
<dbReference type="InterPro" id="IPR008914">
    <property type="entry name" value="PEBP"/>
</dbReference>
<accession>A0A563E580</accession>
<dbReference type="Proteomes" id="UP000320244">
    <property type="component" value="Unassembled WGS sequence"/>
</dbReference>
<dbReference type="AlphaFoldDB" id="A0A563E580"/>
<dbReference type="Pfam" id="PF01161">
    <property type="entry name" value="PBP"/>
    <property type="match status" value="1"/>
</dbReference>
<evidence type="ECO:0000313" key="3">
    <source>
        <dbReference type="Proteomes" id="UP000320244"/>
    </source>
</evidence>
<evidence type="ECO:0000256" key="1">
    <source>
        <dbReference type="SAM" id="MobiDB-lite"/>
    </source>
</evidence>
<feature type="region of interest" description="Disordered" evidence="1">
    <location>
        <begin position="64"/>
        <end position="94"/>
    </location>
</feature>
<evidence type="ECO:0000313" key="2">
    <source>
        <dbReference type="EMBL" id="TWP37718.1"/>
    </source>
</evidence>
<sequence length="94" mass="9791">MHLIAEFTPGTGSLADGALNTGAAGVEFLPSHRGVSGYVGPRPLPGHGAHHYVFHLLPSIHDSISPRSMAEPTSRPPSPAMYSLPPTPIGTRTS</sequence>
<dbReference type="OrthoDB" id="9797506at2"/>
<dbReference type="RefSeq" id="WP_146315785.1">
    <property type="nucleotide sequence ID" value="NZ_VCQV01000005.1"/>
</dbReference>
<proteinExistence type="predicted"/>
<reference evidence="2 3" key="2">
    <citation type="submission" date="2019-08" db="EMBL/GenBank/DDBJ databases">
        <title>Jejuicoccus antrihumi gen. nov., sp. nov., a new member of the family Dermacoccaceae isolated from a cave.</title>
        <authorList>
            <person name="Schumann P."/>
            <person name="Kim I.S."/>
        </authorList>
    </citation>
    <scope>NUCLEOTIDE SEQUENCE [LARGE SCALE GENOMIC DNA]</scope>
    <source>
        <strain evidence="2 3">C5-26</strain>
    </source>
</reference>
<protein>
    <recommendedName>
        <fullName evidence="4">YbhB/YbcL family Raf kinase inhibitor-like protein</fullName>
    </recommendedName>
</protein>
<comment type="caution">
    <text evidence="2">The sequence shown here is derived from an EMBL/GenBank/DDBJ whole genome shotgun (WGS) entry which is preliminary data.</text>
</comment>
<dbReference type="SUPFAM" id="SSF49777">
    <property type="entry name" value="PEBP-like"/>
    <property type="match status" value="1"/>
</dbReference>
<dbReference type="Gene3D" id="3.90.280.10">
    <property type="entry name" value="PEBP-like"/>
    <property type="match status" value="1"/>
</dbReference>
<name>A0A563E580_9MICO</name>
<reference evidence="2 3" key="1">
    <citation type="submission" date="2019-05" db="EMBL/GenBank/DDBJ databases">
        <authorList>
            <person name="Lee S.D."/>
        </authorList>
    </citation>
    <scope>NUCLEOTIDE SEQUENCE [LARGE SCALE GENOMIC DNA]</scope>
    <source>
        <strain evidence="2 3">C5-26</strain>
    </source>
</reference>
<dbReference type="InterPro" id="IPR036610">
    <property type="entry name" value="PEBP-like_sf"/>
</dbReference>
<organism evidence="2 3">
    <name type="scientific">Leekyejoonella antrihumi</name>
    <dbReference type="NCBI Taxonomy" id="1660198"/>
    <lineage>
        <taxon>Bacteria</taxon>
        <taxon>Bacillati</taxon>
        <taxon>Actinomycetota</taxon>
        <taxon>Actinomycetes</taxon>
        <taxon>Micrococcales</taxon>
        <taxon>Dermacoccaceae</taxon>
        <taxon>Leekyejoonella</taxon>
    </lineage>
</organism>
<gene>
    <name evidence="2" type="ORF">FGL98_05270</name>
</gene>